<name>A0A8T0HAJ4_CERPU</name>
<gene>
    <name evidence="2" type="ORF">KC19_7G169100</name>
</gene>
<dbReference type="AlphaFoldDB" id="A0A8T0HAJ4"/>
<evidence type="ECO:0000313" key="3">
    <source>
        <dbReference type="Proteomes" id="UP000822688"/>
    </source>
</evidence>
<evidence type="ECO:0000313" key="2">
    <source>
        <dbReference type="EMBL" id="KAG0567885.1"/>
    </source>
</evidence>
<feature type="compositionally biased region" description="Polar residues" evidence="1">
    <location>
        <begin position="78"/>
        <end position="92"/>
    </location>
</feature>
<comment type="caution">
    <text evidence="2">The sequence shown here is derived from an EMBL/GenBank/DDBJ whole genome shotgun (WGS) entry which is preliminary data.</text>
</comment>
<proteinExistence type="predicted"/>
<keyword evidence="3" id="KW-1185">Reference proteome</keyword>
<reference evidence="2" key="1">
    <citation type="submission" date="2020-06" db="EMBL/GenBank/DDBJ databases">
        <title>WGS assembly of Ceratodon purpureus strain R40.</title>
        <authorList>
            <person name="Carey S.B."/>
            <person name="Jenkins J."/>
            <person name="Shu S."/>
            <person name="Lovell J.T."/>
            <person name="Sreedasyam A."/>
            <person name="Maumus F."/>
            <person name="Tiley G.P."/>
            <person name="Fernandez-Pozo N."/>
            <person name="Barry K."/>
            <person name="Chen C."/>
            <person name="Wang M."/>
            <person name="Lipzen A."/>
            <person name="Daum C."/>
            <person name="Saski C.A."/>
            <person name="Payton A.C."/>
            <person name="Mcbreen J.C."/>
            <person name="Conrad R.E."/>
            <person name="Kollar L.M."/>
            <person name="Olsson S."/>
            <person name="Huttunen S."/>
            <person name="Landis J.B."/>
            <person name="Wickett N.J."/>
            <person name="Johnson M.G."/>
            <person name="Rensing S.A."/>
            <person name="Grimwood J."/>
            <person name="Schmutz J."/>
            <person name="Mcdaniel S.F."/>
        </authorList>
    </citation>
    <scope>NUCLEOTIDE SEQUENCE</scope>
    <source>
        <strain evidence="2">R40</strain>
    </source>
</reference>
<dbReference type="Proteomes" id="UP000822688">
    <property type="component" value="Chromosome 7"/>
</dbReference>
<sequence>MAQACAPRSTPPSLHTIPSHLPSSTSHNCTPTLTNGPHSILTSSLSPSQTWREPQSSSRREVYSSGHIWGERIRREVSSSGQTWRGAQSSRQTWRDNTRREVYSSGHIWGERIRREVSSSGQAWGGVQSSRHMWGKKTVRGRVVCAAGDRIEDLLPTQEDIVAAAREKGMLLAIKVTGPLFVVTAIDVATGENLGTADGFIKPWIDANILHLDSIRLTKASASRTGRTIFGAAVYMGALMVRHGIDSACNKGELLAINDSDVYHKKLVRYYGRLGWKPVHEVKGESLQDFFHMLVWGGVGTRMDADLRELLGKWASTMKSSRGKAMVGS</sequence>
<dbReference type="EMBL" id="CM026428">
    <property type="protein sequence ID" value="KAG0567885.1"/>
    <property type="molecule type" value="Genomic_DNA"/>
</dbReference>
<dbReference type="PANTHER" id="PTHR36897">
    <property type="entry name" value="OS10G0351100-LIKE PROTEIN"/>
    <property type="match status" value="1"/>
</dbReference>
<feature type="compositionally biased region" description="Polar residues" evidence="1">
    <location>
        <begin position="21"/>
        <end position="57"/>
    </location>
</feature>
<feature type="region of interest" description="Disordered" evidence="1">
    <location>
        <begin position="1"/>
        <end position="64"/>
    </location>
</feature>
<protein>
    <submittedName>
        <fullName evidence="2">Uncharacterized protein</fullName>
    </submittedName>
</protein>
<organism evidence="2 3">
    <name type="scientific">Ceratodon purpureus</name>
    <name type="common">Fire moss</name>
    <name type="synonym">Dicranum purpureum</name>
    <dbReference type="NCBI Taxonomy" id="3225"/>
    <lineage>
        <taxon>Eukaryota</taxon>
        <taxon>Viridiplantae</taxon>
        <taxon>Streptophyta</taxon>
        <taxon>Embryophyta</taxon>
        <taxon>Bryophyta</taxon>
        <taxon>Bryophytina</taxon>
        <taxon>Bryopsida</taxon>
        <taxon>Dicranidae</taxon>
        <taxon>Pseudoditrichales</taxon>
        <taxon>Ditrichaceae</taxon>
        <taxon>Ceratodon</taxon>
    </lineage>
</organism>
<evidence type="ECO:0000256" key="1">
    <source>
        <dbReference type="SAM" id="MobiDB-lite"/>
    </source>
</evidence>
<dbReference type="PANTHER" id="PTHR36897:SF2">
    <property type="entry name" value="OS10G0350800 PROTEIN"/>
    <property type="match status" value="1"/>
</dbReference>
<accession>A0A8T0HAJ4</accession>
<feature type="region of interest" description="Disordered" evidence="1">
    <location>
        <begin position="76"/>
        <end position="98"/>
    </location>
</feature>